<dbReference type="AlphaFoldDB" id="A0AB39LV98"/>
<protein>
    <submittedName>
        <fullName evidence="1">Contact-dependent growth inhibition system immunity protein</fullName>
    </submittedName>
</protein>
<dbReference type="Pfam" id="PF18616">
    <property type="entry name" value="CdiI_3"/>
    <property type="match status" value="1"/>
</dbReference>
<name>A0AB39LV98_9ACTN</name>
<dbReference type="CDD" id="cd20691">
    <property type="entry name" value="CdiI_EC536-like"/>
    <property type="match status" value="1"/>
</dbReference>
<reference evidence="1" key="1">
    <citation type="submission" date="2024-07" db="EMBL/GenBank/DDBJ databases">
        <authorList>
            <person name="Yu S.T."/>
        </authorList>
    </citation>
    <scope>NUCLEOTIDE SEQUENCE</scope>
    <source>
        <strain evidence="1">R02</strain>
    </source>
</reference>
<gene>
    <name evidence="1" type="ORF">AB5J57_32840</name>
</gene>
<proteinExistence type="predicted"/>
<sequence>MDRLLHLDRTLDELDPPRWTPPASDATHLVRRVHEVRRVPLGELGPADLRVLVTQRVALPYVLPLAVRLLLEEPLLDAYYYGGDLLLATVNVPASAWSLLPGLGARLSTVITALPEVAVTDLPRGAAEDLARFVARSESLR</sequence>
<organism evidence="1">
    <name type="scientific">Streptomyces sp. R02</name>
    <dbReference type="NCBI Taxonomy" id="3238623"/>
    <lineage>
        <taxon>Bacteria</taxon>
        <taxon>Bacillati</taxon>
        <taxon>Actinomycetota</taxon>
        <taxon>Actinomycetes</taxon>
        <taxon>Kitasatosporales</taxon>
        <taxon>Streptomycetaceae</taxon>
        <taxon>Streptomyces</taxon>
    </lineage>
</organism>
<dbReference type="EMBL" id="CP163429">
    <property type="protein sequence ID" value="XDP97991.1"/>
    <property type="molecule type" value="Genomic_DNA"/>
</dbReference>
<dbReference type="RefSeq" id="WP_369161391.1">
    <property type="nucleotide sequence ID" value="NZ_CP163429.1"/>
</dbReference>
<accession>A0AB39LV98</accession>
<dbReference type="InterPro" id="IPR040547">
    <property type="entry name" value="CdiI"/>
</dbReference>
<evidence type="ECO:0000313" key="1">
    <source>
        <dbReference type="EMBL" id="XDP97991.1"/>
    </source>
</evidence>